<reference evidence="2" key="1">
    <citation type="submission" date="2021-04" db="EMBL/GenBank/DDBJ databases">
        <title>Whole genome sequencing of Enterococci isolates from hospitalized patients.</title>
        <authorList>
            <person name="Ogoti B.M."/>
            <person name="Onyambu F.G."/>
        </authorList>
    </citation>
    <scope>NUCLEOTIDE SEQUENCE</scope>
    <source>
        <strain evidence="2">242</strain>
    </source>
</reference>
<proteinExistence type="predicted"/>
<name>A0A941J259_9BACI</name>
<sequence>MFADVMCSINSAESQAPSYDKSYAKTTLTVKSSPGTTYKTLGTIKEGTIVNVYGGVPISKDQGKWISAKQYGWSKIKYKGKYAYVKTYELHFADPYQWSPGVYTKTINEIKKIM</sequence>
<dbReference type="Proteomes" id="UP000680045">
    <property type="component" value="Unassembled WGS sequence"/>
</dbReference>
<dbReference type="InterPro" id="IPR003646">
    <property type="entry name" value="SH3-like_bac-type"/>
</dbReference>
<evidence type="ECO:0000259" key="1">
    <source>
        <dbReference type="PROSITE" id="PS51781"/>
    </source>
</evidence>
<organism evidence="2 3">
    <name type="scientific">Peribacillus frigoritolerans</name>
    <dbReference type="NCBI Taxonomy" id="450367"/>
    <lineage>
        <taxon>Bacteria</taxon>
        <taxon>Bacillati</taxon>
        <taxon>Bacillota</taxon>
        <taxon>Bacilli</taxon>
        <taxon>Bacillales</taxon>
        <taxon>Bacillaceae</taxon>
        <taxon>Peribacillus</taxon>
    </lineage>
</organism>
<gene>
    <name evidence="2" type="ORF">KEH51_05045</name>
</gene>
<evidence type="ECO:0000313" key="3">
    <source>
        <dbReference type="Proteomes" id="UP000680045"/>
    </source>
</evidence>
<dbReference type="Pfam" id="PF08239">
    <property type="entry name" value="SH3_3"/>
    <property type="match status" value="1"/>
</dbReference>
<dbReference type="EMBL" id="JAGTPW010000006">
    <property type="protein sequence ID" value="MBR8644223.1"/>
    <property type="molecule type" value="Genomic_DNA"/>
</dbReference>
<evidence type="ECO:0000313" key="2">
    <source>
        <dbReference type="EMBL" id="MBR8644223.1"/>
    </source>
</evidence>
<dbReference type="AlphaFoldDB" id="A0A941J259"/>
<dbReference type="Gene3D" id="2.30.30.40">
    <property type="entry name" value="SH3 Domains"/>
    <property type="match status" value="1"/>
</dbReference>
<dbReference type="PROSITE" id="PS51781">
    <property type="entry name" value="SH3B"/>
    <property type="match status" value="1"/>
</dbReference>
<accession>A0A941J259</accession>
<comment type="caution">
    <text evidence="2">The sequence shown here is derived from an EMBL/GenBank/DDBJ whole genome shotgun (WGS) entry which is preliminary data.</text>
</comment>
<protein>
    <submittedName>
        <fullName evidence="2">SH3 domain-containing protein</fullName>
    </submittedName>
</protein>
<feature type="domain" description="SH3b" evidence="1">
    <location>
        <begin position="16"/>
        <end position="94"/>
    </location>
</feature>
<dbReference type="SMART" id="SM00287">
    <property type="entry name" value="SH3b"/>
    <property type="match status" value="1"/>
</dbReference>